<reference evidence="5" key="2">
    <citation type="submission" date="2020-08" db="EMBL/GenBank/DDBJ databases">
        <title>Plant Genome Project.</title>
        <authorList>
            <person name="Zhang R.-G."/>
        </authorList>
    </citation>
    <scope>NUCLEOTIDE SEQUENCE</scope>
    <source>
        <strain evidence="5">Huo1</strain>
        <tissue evidence="5">Leaf</tissue>
    </source>
</reference>
<accession>A0A8X8Z0N0</accession>
<evidence type="ECO:0000256" key="1">
    <source>
        <dbReference type="ARBA" id="ARBA00011975"/>
    </source>
</evidence>
<dbReference type="GO" id="GO:0032259">
    <property type="term" value="P:methylation"/>
    <property type="evidence" value="ECO:0007669"/>
    <property type="project" value="UniProtKB-KW"/>
</dbReference>
<dbReference type="InterPro" id="IPR018117">
    <property type="entry name" value="C5_DNA_meth_AS"/>
</dbReference>
<name>A0A8X8Z0N0_SALSN</name>
<evidence type="ECO:0000313" key="5">
    <source>
        <dbReference type="EMBL" id="KAG6387551.1"/>
    </source>
</evidence>
<dbReference type="AlphaFoldDB" id="A0A8X8Z0N0"/>
<dbReference type="EC" id="2.1.1.37" evidence="1"/>
<dbReference type="GO" id="GO:0005634">
    <property type="term" value="C:nucleus"/>
    <property type="evidence" value="ECO:0007669"/>
    <property type="project" value="TreeGrafter"/>
</dbReference>
<reference evidence="5" key="1">
    <citation type="submission" date="2018-01" db="EMBL/GenBank/DDBJ databases">
        <authorList>
            <person name="Mao J.F."/>
        </authorList>
    </citation>
    <scope>NUCLEOTIDE SEQUENCE</scope>
    <source>
        <strain evidence="5">Huo1</strain>
        <tissue evidence="5">Leaf</tissue>
    </source>
</reference>
<dbReference type="Proteomes" id="UP000298416">
    <property type="component" value="Unassembled WGS sequence"/>
</dbReference>
<dbReference type="InterPro" id="IPR001525">
    <property type="entry name" value="C5_MeTfrase"/>
</dbReference>
<sequence length="180" mass="19846">MWETYGGLSSCPEKLKELVLRGYKSRNLPLPRTVDVVCGGPPCQGISGFNRFRNKDAPLEDIKNKQLVVFMDIVSHIRPKFVLVENVVDLVKFADGFLGGYAMGCLVGMGIKLECGNDGSWCIRPRMGMMTAGAYGVTPLEFEINTVTYEEGCKLDLKKALVLGDAISDLPHFENDKGHD</sequence>
<dbReference type="GO" id="GO:0044027">
    <property type="term" value="P:negative regulation of gene expression via chromosomal CpG island methylation"/>
    <property type="evidence" value="ECO:0007669"/>
    <property type="project" value="TreeGrafter"/>
</dbReference>
<keyword evidence="2" id="KW-0489">Methyltransferase</keyword>
<protein>
    <recommendedName>
        <fullName evidence="1">DNA (cytosine-5-)-methyltransferase</fullName>
        <ecNumber evidence="1">2.1.1.37</ecNumber>
    </recommendedName>
</protein>
<comment type="caution">
    <text evidence="5">The sequence shown here is derived from an EMBL/GenBank/DDBJ whole genome shotgun (WGS) entry which is preliminary data.</text>
</comment>
<proteinExistence type="predicted"/>
<evidence type="ECO:0000256" key="2">
    <source>
        <dbReference type="ARBA" id="ARBA00022603"/>
    </source>
</evidence>
<dbReference type="Pfam" id="PF00145">
    <property type="entry name" value="DNA_methylase"/>
    <property type="match status" value="1"/>
</dbReference>
<dbReference type="GO" id="GO:0003886">
    <property type="term" value="F:DNA (cytosine-5-)-methyltransferase activity"/>
    <property type="evidence" value="ECO:0007669"/>
    <property type="project" value="UniProtKB-EC"/>
</dbReference>
<dbReference type="GO" id="GO:0003677">
    <property type="term" value="F:DNA binding"/>
    <property type="evidence" value="ECO:0007669"/>
    <property type="project" value="TreeGrafter"/>
</dbReference>
<evidence type="ECO:0000256" key="4">
    <source>
        <dbReference type="ARBA" id="ARBA00022691"/>
    </source>
</evidence>
<dbReference type="SUPFAM" id="SSF53335">
    <property type="entry name" value="S-adenosyl-L-methionine-dependent methyltransferases"/>
    <property type="match status" value="1"/>
</dbReference>
<gene>
    <name evidence="5" type="ORF">SASPL_152743</name>
</gene>
<dbReference type="Gene3D" id="3.40.50.150">
    <property type="entry name" value="Vaccinia Virus protein VP39"/>
    <property type="match status" value="1"/>
</dbReference>
<dbReference type="PANTHER" id="PTHR10629">
    <property type="entry name" value="CYTOSINE-SPECIFIC METHYLTRANSFERASE"/>
    <property type="match status" value="1"/>
</dbReference>
<dbReference type="InterPro" id="IPR050390">
    <property type="entry name" value="C5-Methyltransferase"/>
</dbReference>
<keyword evidence="4" id="KW-0949">S-adenosyl-L-methionine</keyword>
<dbReference type="InterPro" id="IPR029063">
    <property type="entry name" value="SAM-dependent_MTases_sf"/>
</dbReference>
<evidence type="ECO:0000313" key="6">
    <source>
        <dbReference type="Proteomes" id="UP000298416"/>
    </source>
</evidence>
<dbReference type="PANTHER" id="PTHR10629:SF50">
    <property type="entry name" value="DNA (CYTOSINE-5)-METHYLTRANSFERASE CMT3"/>
    <property type="match status" value="1"/>
</dbReference>
<evidence type="ECO:0000256" key="3">
    <source>
        <dbReference type="ARBA" id="ARBA00022679"/>
    </source>
</evidence>
<keyword evidence="6" id="KW-1185">Reference proteome</keyword>
<keyword evidence="3" id="KW-0808">Transferase</keyword>
<organism evidence="5">
    <name type="scientific">Salvia splendens</name>
    <name type="common">Scarlet sage</name>
    <dbReference type="NCBI Taxonomy" id="180675"/>
    <lineage>
        <taxon>Eukaryota</taxon>
        <taxon>Viridiplantae</taxon>
        <taxon>Streptophyta</taxon>
        <taxon>Embryophyta</taxon>
        <taxon>Tracheophyta</taxon>
        <taxon>Spermatophyta</taxon>
        <taxon>Magnoliopsida</taxon>
        <taxon>eudicotyledons</taxon>
        <taxon>Gunneridae</taxon>
        <taxon>Pentapetalae</taxon>
        <taxon>asterids</taxon>
        <taxon>lamiids</taxon>
        <taxon>Lamiales</taxon>
        <taxon>Lamiaceae</taxon>
        <taxon>Nepetoideae</taxon>
        <taxon>Mentheae</taxon>
        <taxon>Salviinae</taxon>
        <taxon>Salvia</taxon>
        <taxon>Salvia subgen. Calosphace</taxon>
        <taxon>core Calosphace</taxon>
    </lineage>
</organism>
<dbReference type="PROSITE" id="PS00094">
    <property type="entry name" value="C5_MTASE_1"/>
    <property type="match status" value="1"/>
</dbReference>
<dbReference type="EMBL" id="PNBA02000021">
    <property type="protein sequence ID" value="KAG6387551.1"/>
    <property type="molecule type" value="Genomic_DNA"/>
</dbReference>